<dbReference type="InterPro" id="IPR005814">
    <property type="entry name" value="Aminotrans_3"/>
</dbReference>
<dbReference type="FunFam" id="3.40.640.10:FF:000021">
    <property type="entry name" value="Glutamate-1-semialdehyde 2,1-aminomutase"/>
    <property type="match status" value="1"/>
</dbReference>
<dbReference type="InterPro" id="IPR049704">
    <property type="entry name" value="Aminotrans_3_PPA_site"/>
</dbReference>
<dbReference type="InterPro" id="IPR015421">
    <property type="entry name" value="PyrdxlP-dep_Trfase_major"/>
</dbReference>
<dbReference type="PANTHER" id="PTHR43713">
    <property type="entry name" value="GLUTAMATE-1-SEMIALDEHYDE 2,1-AMINOMUTASE"/>
    <property type="match status" value="1"/>
</dbReference>
<dbReference type="Gene3D" id="3.40.640.10">
    <property type="entry name" value="Type I PLP-dependent aspartate aminotransferase-like (Major domain)"/>
    <property type="match status" value="1"/>
</dbReference>
<evidence type="ECO:0000256" key="5">
    <source>
        <dbReference type="ARBA" id="ARBA00023235"/>
    </source>
</evidence>
<dbReference type="AlphaFoldDB" id="A0A1B2M1E5"/>
<evidence type="ECO:0000313" key="9">
    <source>
        <dbReference type="Proteomes" id="UP000093391"/>
    </source>
</evidence>
<sequence>MSLSPKQQQLFQQASQHIPGGVNSPVRAFNGVGGTPVFIEKAQGAYLYDVDGQRYVDYVGSWGPMILGHAHPDIIAAVQAAAADGLSFGAPTVYETTLADIICEVMPSIELVRMTNSGTEATMSAIRLARGYTGRDKIVKFEGCYHGHSDSLLVKAGSGMLTLGEPTSKGVPADFAKHTITLPYNDIEAVKACFAKFGDEIAGVIVEPVAGNMNLVKPIAGFLETIREQCDEYGAVFIIDEVMTGFRVALGGAQAHYQVKPDLTTLGKIIGAGLPVGAFGGKREIMQCIAPLGGVYQAGTLSGNPLAMRAGIKMFEHLRQPNFYTDLSAQLCKLLSGLQQAADDAGIAFKTEQAGAGMFGLYFTDQTEISSFDHILKCDVDAFRAFFHGLLKRGVNLAPSAFEAGFISSAHSDEDIAFTLEAAQQTFADMKK</sequence>
<dbReference type="PROSITE" id="PS00600">
    <property type="entry name" value="AA_TRANSFER_CLASS_3"/>
    <property type="match status" value="1"/>
</dbReference>
<organism evidence="8 9">
    <name type="scientific">Acinetobacter larvae</name>
    <dbReference type="NCBI Taxonomy" id="1789224"/>
    <lineage>
        <taxon>Bacteria</taxon>
        <taxon>Pseudomonadati</taxon>
        <taxon>Pseudomonadota</taxon>
        <taxon>Gammaproteobacteria</taxon>
        <taxon>Moraxellales</taxon>
        <taxon>Moraxellaceae</taxon>
        <taxon>Acinetobacter</taxon>
    </lineage>
</organism>
<dbReference type="InterPro" id="IPR004639">
    <property type="entry name" value="4pyrrol_synth_GluAld_NH2Trfase"/>
</dbReference>
<dbReference type="SUPFAM" id="SSF53383">
    <property type="entry name" value="PLP-dependent transferases"/>
    <property type="match status" value="1"/>
</dbReference>
<evidence type="ECO:0000256" key="6">
    <source>
        <dbReference type="ARBA" id="ARBA00023244"/>
    </source>
</evidence>
<keyword evidence="9" id="KW-1185">Reference proteome</keyword>
<protein>
    <recommendedName>
        <fullName evidence="7">Glutamate-1-semialdehyde 2,1-aminomutase</fullName>
        <shortName evidence="7">GSA</shortName>
        <ecNumber evidence="7">5.4.3.8</ecNumber>
    </recommendedName>
    <alternativeName>
        <fullName evidence="7">Glutamate-1-semialdehyde aminotransferase</fullName>
        <shortName evidence="7">GSA-AT</shortName>
    </alternativeName>
</protein>
<evidence type="ECO:0000256" key="3">
    <source>
        <dbReference type="ARBA" id="ARBA00008981"/>
    </source>
</evidence>
<dbReference type="HAMAP" id="MF_00375">
    <property type="entry name" value="HemL_aminotrans_3"/>
    <property type="match status" value="1"/>
</dbReference>
<dbReference type="InterPro" id="IPR015422">
    <property type="entry name" value="PyrdxlP-dep_Trfase_small"/>
</dbReference>
<comment type="catalytic activity">
    <reaction evidence="7">
        <text>(S)-4-amino-5-oxopentanoate = 5-aminolevulinate</text>
        <dbReference type="Rhea" id="RHEA:14265"/>
        <dbReference type="ChEBI" id="CHEBI:57501"/>
        <dbReference type="ChEBI" id="CHEBI:356416"/>
        <dbReference type="EC" id="5.4.3.8"/>
    </reaction>
</comment>
<dbReference type="InterPro" id="IPR015424">
    <property type="entry name" value="PyrdxlP-dep_Trfase"/>
</dbReference>
<keyword evidence="7" id="KW-0963">Cytoplasm</keyword>
<dbReference type="RefSeq" id="WP_067556534.1">
    <property type="nucleotide sequence ID" value="NZ_CP016895.1"/>
</dbReference>
<dbReference type="NCBIfam" id="TIGR00713">
    <property type="entry name" value="hemL"/>
    <property type="match status" value="1"/>
</dbReference>
<dbReference type="OrthoDB" id="9801052at2"/>
<evidence type="ECO:0000256" key="1">
    <source>
        <dbReference type="ARBA" id="ARBA00001933"/>
    </source>
</evidence>
<gene>
    <name evidence="7" type="primary">hemL</name>
    <name evidence="8" type="ORF">BFG52_12025</name>
</gene>
<dbReference type="KEGG" id="ala:BFG52_12025"/>
<reference evidence="8 9" key="1">
    <citation type="submission" date="2016-08" db="EMBL/GenBank/DDBJ databases">
        <authorList>
            <person name="Seilhamer J.J."/>
        </authorList>
    </citation>
    <scope>NUCLEOTIDE SEQUENCE [LARGE SCALE GENOMIC DNA]</scope>
    <source>
        <strain evidence="8 9">BRTC-1</strain>
    </source>
</reference>
<evidence type="ECO:0000256" key="4">
    <source>
        <dbReference type="ARBA" id="ARBA00022898"/>
    </source>
</evidence>
<dbReference type="GO" id="GO:0006782">
    <property type="term" value="P:protoporphyrinogen IX biosynthetic process"/>
    <property type="evidence" value="ECO:0007669"/>
    <property type="project" value="UniProtKB-UniRule"/>
</dbReference>
<comment type="cofactor">
    <cofactor evidence="1 7">
        <name>pyridoxal 5'-phosphate</name>
        <dbReference type="ChEBI" id="CHEBI:597326"/>
    </cofactor>
</comment>
<evidence type="ECO:0000313" key="8">
    <source>
        <dbReference type="EMBL" id="AOA59005.1"/>
    </source>
</evidence>
<dbReference type="UniPathway" id="UPA00251">
    <property type="reaction ID" value="UER00317"/>
</dbReference>
<keyword evidence="4 7" id="KW-0663">Pyridoxal phosphate</keyword>
<dbReference type="EMBL" id="CP016895">
    <property type="protein sequence ID" value="AOA59005.1"/>
    <property type="molecule type" value="Genomic_DNA"/>
</dbReference>
<feature type="modified residue" description="N6-(pyridoxal phosphate)lysine" evidence="7">
    <location>
        <position position="268"/>
    </location>
</feature>
<keyword evidence="5 7" id="KW-0413">Isomerase</keyword>
<dbReference type="GO" id="GO:0008483">
    <property type="term" value="F:transaminase activity"/>
    <property type="evidence" value="ECO:0007669"/>
    <property type="project" value="InterPro"/>
</dbReference>
<keyword evidence="6 7" id="KW-0627">Porphyrin biosynthesis</keyword>
<comment type="subcellular location">
    <subcellularLocation>
        <location evidence="7">Cytoplasm</location>
    </subcellularLocation>
</comment>
<dbReference type="CDD" id="cd00610">
    <property type="entry name" value="OAT_like"/>
    <property type="match status" value="1"/>
</dbReference>
<dbReference type="Pfam" id="PF00202">
    <property type="entry name" value="Aminotran_3"/>
    <property type="match status" value="1"/>
</dbReference>
<evidence type="ECO:0000256" key="7">
    <source>
        <dbReference type="HAMAP-Rule" id="MF_00375"/>
    </source>
</evidence>
<name>A0A1B2M1E5_9GAMM</name>
<comment type="subunit">
    <text evidence="7">Homodimer.</text>
</comment>
<dbReference type="EC" id="5.4.3.8" evidence="7"/>
<comment type="similarity">
    <text evidence="3 7">Belongs to the class-III pyridoxal-phosphate-dependent aminotransferase family. HemL subfamily.</text>
</comment>
<dbReference type="Gene3D" id="3.90.1150.10">
    <property type="entry name" value="Aspartate Aminotransferase, domain 1"/>
    <property type="match status" value="1"/>
</dbReference>
<dbReference type="GO" id="GO:0005737">
    <property type="term" value="C:cytoplasm"/>
    <property type="evidence" value="ECO:0007669"/>
    <property type="project" value="UniProtKB-SubCell"/>
</dbReference>
<dbReference type="Proteomes" id="UP000093391">
    <property type="component" value="Chromosome"/>
</dbReference>
<dbReference type="NCBIfam" id="NF000818">
    <property type="entry name" value="PRK00062.1"/>
    <property type="match status" value="1"/>
</dbReference>
<dbReference type="STRING" id="1789224.BFG52_12025"/>
<dbReference type="PANTHER" id="PTHR43713:SF3">
    <property type="entry name" value="GLUTAMATE-1-SEMIALDEHYDE 2,1-AMINOMUTASE 1, CHLOROPLASTIC-RELATED"/>
    <property type="match status" value="1"/>
</dbReference>
<dbReference type="GO" id="GO:0030170">
    <property type="term" value="F:pyridoxal phosphate binding"/>
    <property type="evidence" value="ECO:0007669"/>
    <property type="project" value="InterPro"/>
</dbReference>
<accession>A0A1B2M1E5</accession>
<proteinExistence type="inferred from homology"/>
<evidence type="ECO:0000256" key="2">
    <source>
        <dbReference type="ARBA" id="ARBA00004819"/>
    </source>
</evidence>
<dbReference type="GO" id="GO:0042286">
    <property type="term" value="F:glutamate-1-semialdehyde 2,1-aminomutase activity"/>
    <property type="evidence" value="ECO:0007669"/>
    <property type="project" value="UniProtKB-UniRule"/>
</dbReference>
<comment type="pathway">
    <text evidence="2">Porphyrin-containing compound metabolism; protoporphyrin-IX biosynthesis; 5-aminolevulinate from L-glutamyl-tRNA(Glu): step 2/2.</text>
</comment>